<dbReference type="AlphaFoldDB" id="A0A0N7L7R6"/>
<proteinExistence type="predicted"/>
<sequence>MSIIGPERTPQTTARGLAAIMADCSQGAQYRTVKFFIQEIDIAMSLTLAHSEQIASLKWSAS</sequence>
<accession>A0A0N7L7R6</accession>
<dbReference type="GeneID" id="36400208"/>
<keyword evidence="2" id="KW-1185">Reference proteome</keyword>
<dbReference type="EMBL" id="CCYD01002864">
    <property type="protein sequence ID" value="CEG47819.1"/>
    <property type="molecule type" value="Genomic_DNA"/>
</dbReference>
<reference evidence="2" key="1">
    <citation type="submission" date="2014-09" db="EMBL/GenBank/DDBJ databases">
        <authorList>
            <person name="Sharma Rahul"/>
            <person name="Thines Marco"/>
        </authorList>
    </citation>
    <scope>NUCLEOTIDE SEQUENCE [LARGE SCALE GENOMIC DNA]</scope>
</reference>
<name>A0A0N7L7R6_PLAHL</name>
<organism evidence="1 2">
    <name type="scientific">Plasmopara halstedii</name>
    <name type="common">Downy mildew of sunflower</name>
    <dbReference type="NCBI Taxonomy" id="4781"/>
    <lineage>
        <taxon>Eukaryota</taxon>
        <taxon>Sar</taxon>
        <taxon>Stramenopiles</taxon>
        <taxon>Oomycota</taxon>
        <taxon>Peronosporomycetes</taxon>
        <taxon>Peronosporales</taxon>
        <taxon>Peronosporaceae</taxon>
        <taxon>Plasmopara</taxon>
    </lineage>
</organism>
<dbReference type="Proteomes" id="UP000054928">
    <property type="component" value="Unassembled WGS sequence"/>
</dbReference>
<evidence type="ECO:0000313" key="1">
    <source>
        <dbReference type="EMBL" id="CEG47819.1"/>
    </source>
</evidence>
<dbReference type="RefSeq" id="XP_024584188.1">
    <property type="nucleotide sequence ID" value="XM_024718828.1"/>
</dbReference>
<evidence type="ECO:0000313" key="2">
    <source>
        <dbReference type="Proteomes" id="UP000054928"/>
    </source>
</evidence>
<protein>
    <submittedName>
        <fullName evidence="1">Uncharacterized protein</fullName>
    </submittedName>
</protein>